<keyword evidence="4" id="KW-0547">Nucleotide-binding</keyword>
<keyword evidence="5" id="KW-0067">ATP-binding</keyword>
<keyword evidence="3 11" id="KW-0812">Transmembrane</keyword>
<dbReference type="InterPro" id="IPR008250">
    <property type="entry name" value="ATPase_P-typ_transduc_dom_A_sf"/>
</dbReference>
<evidence type="ECO:0000256" key="1">
    <source>
        <dbReference type="ARBA" id="ARBA00004651"/>
    </source>
</evidence>
<dbReference type="Gene3D" id="3.40.1110.10">
    <property type="entry name" value="Calcium-transporting ATPase, cytoplasmic domain N"/>
    <property type="match status" value="1"/>
</dbReference>
<name>A0A117MP32_9ACTN</name>
<feature type="transmembrane region" description="Helical" evidence="11">
    <location>
        <begin position="752"/>
        <end position="773"/>
    </location>
</feature>
<dbReference type="GO" id="GO:0016887">
    <property type="term" value="F:ATP hydrolysis activity"/>
    <property type="evidence" value="ECO:0007669"/>
    <property type="project" value="InterPro"/>
</dbReference>
<feature type="transmembrane region" description="Helical" evidence="11">
    <location>
        <begin position="785"/>
        <end position="802"/>
    </location>
</feature>
<keyword evidence="6" id="KW-0460">Magnesium</keyword>
<dbReference type="NCBIfam" id="TIGR01494">
    <property type="entry name" value="ATPase_P-type"/>
    <property type="match status" value="2"/>
</dbReference>
<dbReference type="FunFam" id="2.70.150.10:FF:000160">
    <property type="entry name" value="Sarcoplasmic/endoplasmic reticulum calcium ATPase 1"/>
    <property type="match status" value="1"/>
</dbReference>
<evidence type="ECO:0000313" key="13">
    <source>
        <dbReference type="EMBL" id="KUL27997.1"/>
    </source>
</evidence>
<evidence type="ECO:0000313" key="14">
    <source>
        <dbReference type="Proteomes" id="UP000053244"/>
    </source>
</evidence>
<keyword evidence="14" id="KW-1185">Reference proteome</keyword>
<comment type="catalytic activity">
    <reaction evidence="10">
        <text>ATP + H2O = ADP + phosphate + H(+)</text>
        <dbReference type="Rhea" id="RHEA:13065"/>
        <dbReference type="ChEBI" id="CHEBI:15377"/>
        <dbReference type="ChEBI" id="CHEBI:15378"/>
        <dbReference type="ChEBI" id="CHEBI:30616"/>
        <dbReference type="ChEBI" id="CHEBI:43474"/>
        <dbReference type="ChEBI" id="CHEBI:456216"/>
    </reaction>
</comment>
<dbReference type="InterPro" id="IPR036412">
    <property type="entry name" value="HAD-like_sf"/>
</dbReference>
<keyword evidence="9 11" id="KW-0472">Membrane</keyword>
<dbReference type="Pfam" id="PF00122">
    <property type="entry name" value="E1-E2_ATPase"/>
    <property type="match status" value="1"/>
</dbReference>
<dbReference type="InterPro" id="IPR001757">
    <property type="entry name" value="P_typ_ATPase"/>
</dbReference>
<feature type="transmembrane region" description="Helical" evidence="11">
    <location>
        <begin position="822"/>
        <end position="841"/>
    </location>
</feature>
<evidence type="ECO:0000259" key="12">
    <source>
        <dbReference type="SMART" id="SM00831"/>
    </source>
</evidence>
<dbReference type="InterPro" id="IPR023299">
    <property type="entry name" value="ATPase_P-typ_cyto_dom_N"/>
</dbReference>
<dbReference type="SUPFAM" id="SSF81653">
    <property type="entry name" value="Calcium ATPase, transduction domain A"/>
    <property type="match status" value="1"/>
</dbReference>
<dbReference type="PRINTS" id="PR00120">
    <property type="entry name" value="HATPASE"/>
</dbReference>
<reference evidence="13 14" key="1">
    <citation type="submission" date="2015-10" db="EMBL/GenBank/DDBJ databases">
        <authorList>
            <person name="Gilbert D.G."/>
        </authorList>
    </citation>
    <scope>NUCLEOTIDE SEQUENCE [LARGE SCALE GENOMIC DNA]</scope>
    <source>
        <strain evidence="13 14">NRRL B-16712</strain>
    </source>
</reference>
<dbReference type="InterPro" id="IPR004014">
    <property type="entry name" value="ATPase_P-typ_cation-transptr_N"/>
</dbReference>
<dbReference type="PRINTS" id="PR00119">
    <property type="entry name" value="CATATPASE"/>
</dbReference>
<dbReference type="EMBL" id="LLZH01000292">
    <property type="protein sequence ID" value="KUL27997.1"/>
    <property type="molecule type" value="Genomic_DNA"/>
</dbReference>
<feature type="transmembrane region" description="Helical" evidence="11">
    <location>
        <begin position="278"/>
        <end position="311"/>
    </location>
</feature>
<feature type="transmembrane region" description="Helical" evidence="11">
    <location>
        <begin position="853"/>
        <end position="870"/>
    </location>
</feature>
<dbReference type="InterPro" id="IPR018303">
    <property type="entry name" value="ATPase_P-typ_P_site"/>
</dbReference>
<dbReference type="Pfam" id="PF00689">
    <property type="entry name" value="Cation_ATPase_C"/>
    <property type="match status" value="1"/>
</dbReference>
<dbReference type="SFLD" id="SFLDS00003">
    <property type="entry name" value="Haloacid_Dehalogenase"/>
    <property type="match status" value="1"/>
</dbReference>
<proteinExistence type="predicted"/>
<evidence type="ECO:0000256" key="10">
    <source>
        <dbReference type="ARBA" id="ARBA00049360"/>
    </source>
</evidence>
<dbReference type="Gene3D" id="3.40.50.1000">
    <property type="entry name" value="HAD superfamily/HAD-like"/>
    <property type="match status" value="1"/>
</dbReference>
<dbReference type="InterPro" id="IPR044492">
    <property type="entry name" value="P_typ_ATPase_HD_dom"/>
</dbReference>
<dbReference type="SUPFAM" id="SSF56784">
    <property type="entry name" value="HAD-like"/>
    <property type="match status" value="1"/>
</dbReference>
<gene>
    <name evidence="13" type="ORF">ADL15_32840</name>
</gene>
<evidence type="ECO:0000256" key="3">
    <source>
        <dbReference type="ARBA" id="ARBA00022692"/>
    </source>
</evidence>
<protein>
    <submittedName>
        <fullName evidence="13">ATPase</fullName>
    </submittedName>
</protein>
<dbReference type="SFLD" id="SFLDG00002">
    <property type="entry name" value="C1.7:_P-type_atpase_like"/>
    <property type="match status" value="1"/>
</dbReference>
<feature type="transmembrane region" description="Helical" evidence="11">
    <location>
        <begin position="254"/>
        <end position="272"/>
    </location>
</feature>
<dbReference type="PANTHER" id="PTHR42861">
    <property type="entry name" value="CALCIUM-TRANSPORTING ATPASE"/>
    <property type="match status" value="1"/>
</dbReference>
<evidence type="ECO:0000256" key="4">
    <source>
        <dbReference type="ARBA" id="ARBA00022741"/>
    </source>
</evidence>
<organism evidence="13 14">
    <name type="scientific">Actinoplanes awajinensis subsp. mycoplanecinus</name>
    <dbReference type="NCBI Taxonomy" id="135947"/>
    <lineage>
        <taxon>Bacteria</taxon>
        <taxon>Bacillati</taxon>
        <taxon>Actinomycetota</taxon>
        <taxon>Actinomycetes</taxon>
        <taxon>Micromonosporales</taxon>
        <taxon>Micromonosporaceae</taxon>
        <taxon>Actinoplanes</taxon>
    </lineage>
</organism>
<dbReference type="SUPFAM" id="SSF81665">
    <property type="entry name" value="Calcium ATPase, transmembrane domain M"/>
    <property type="match status" value="1"/>
</dbReference>
<dbReference type="GO" id="GO:0005886">
    <property type="term" value="C:plasma membrane"/>
    <property type="evidence" value="ECO:0007669"/>
    <property type="project" value="UniProtKB-SubCell"/>
</dbReference>
<dbReference type="InterPro" id="IPR059000">
    <property type="entry name" value="ATPase_P-type_domA"/>
</dbReference>
<sequence length="883" mass="94458">MATMTEETPVFHVLTVPEALAAENVDQQHGLSSEEAAARRDRYGPNRFAEAKKEPWWRSFVRQYADPMQIVLLLAGLGSLYPLKQWGTGVLLIALTLLNAALGLHQEGKAAAAIDALQKMMIVKARVRRDGALAELPAEELVPGDVVQIEAGDVVPADGRLLRAATLEIGESALTGESLPVAKNVEPVASAQTDLGDRSDMAYMNTNVTRGSGELLVTATGMATEVGRISGMLQAEKDAQTPLTRQLSTLTNQILFIAGFALLASVVINLARGNEFTVVFTAAVAFAVSAIPTGLPAVVTTILSMGTQLLARSNAIVKRLRSTETLGSTSAINSDKTGTLTLNQMTAAEMAIPGRRYVVSGGGYAIEGSIKRVAGEPDVPLEEYLLPMILASDAVVTDGALIGDPTEGALVVLAEKGGLDAVATREKYPRVAELPFDSAYKLMATFHEMSGKIRCFVKGAPDQVLARCRVTPEQHERYLAENERMARQGLRVMATARCDLDTVDGDLLDLLHDLEPLALVGIVDPARPQAKDAIAQAHAAGIEVRMITGDHAITAAAIAGKLGIRGRAITGAEFAAMSDEEADREIGGIGVIARVTPEHKVRLIEVLKRKGHIVAMTGDGVNDAPALKKADIGIAMGITGTEVSKEAAAMILTDDDFATIVKAVELGRALYANLKKYIFFQMGVLAGMIVTFLGASIGNIAAGVPFQPLQSLWLNFTTQVFQAVGLGYGKAEADIMDRPPRRSDEPLLTRRALGWLGLLGLLMGAITLLVIWWADRDNSVDQARTMGLTAFSIANLAFSFTVRSEIRSVFSLETFGDKRFVITTGMSAAAIVLATEFGLFQKILHTTSLDVEHWLLCLLAGGFVVVPTEIRKAVLRRRARSPR</sequence>
<dbReference type="Gene3D" id="1.20.1110.10">
    <property type="entry name" value="Calcium-transporting ATPase, transmembrane domain"/>
    <property type="match status" value="1"/>
</dbReference>
<dbReference type="SFLD" id="SFLDF00027">
    <property type="entry name" value="p-type_atpase"/>
    <property type="match status" value="1"/>
</dbReference>
<evidence type="ECO:0000256" key="7">
    <source>
        <dbReference type="ARBA" id="ARBA00022967"/>
    </source>
</evidence>
<dbReference type="Gene3D" id="2.70.150.10">
    <property type="entry name" value="Calcium-transporting ATPase, cytoplasmic transduction domain A"/>
    <property type="match status" value="1"/>
</dbReference>
<dbReference type="PROSITE" id="PS00154">
    <property type="entry name" value="ATPASE_E1_E2"/>
    <property type="match status" value="1"/>
</dbReference>
<accession>A0A117MP32</accession>
<feature type="domain" description="Cation-transporting P-type ATPase N-terminal" evidence="12">
    <location>
        <begin position="10"/>
        <end position="84"/>
    </location>
</feature>
<keyword evidence="8 11" id="KW-1133">Transmembrane helix</keyword>
<dbReference type="InterPro" id="IPR006068">
    <property type="entry name" value="ATPase_P-typ_cation-transptr_C"/>
</dbReference>
<dbReference type="InterPro" id="IPR023298">
    <property type="entry name" value="ATPase_P-typ_TM_dom_sf"/>
</dbReference>
<comment type="caution">
    <text evidence="13">The sequence shown here is derived from an EMBL/GenBank/DDBJ whole genome shotgun (WGS) entry which is preliminary data.</text>
</comment>
<dbReference type="Proteomes" id="UP000053244">
    <property type="component" value="Unassembled WGS sequence"/>
</dbReference>
<comment type="subcellular location">
    <subcellularLocation>
        <location evidence="1">Cell membrane</location>
        <topology evidence="1">Multi-pass membrane protein</topology>
    </subcellularLocation>
</comment>
<dbReference type="SUPFAM" id="SSF81660">
    <property type="entry name" value="Metal cation-transporting ATPase, ATP-binding domain N"/>
    <property type="match status" value="1"/>
</dbReference>
<dbReference type="Pfam" id="PF13246">
    <property type="entry name" value="Cation_ATPase"/>
    <property type="match status" value="1"/>
</dbReference>
<keyword evidence="7" id="KW-1278">Translocase</keyword>
<dbReference type="InterPro" id="IPR023214">
    <property type="entry name" value="HAD_sf"/>
</dbReference>
<evidence type="ECO:0000256" key="5">
    <source>
        <dbReference type="ARBA" id="ARBA00022840"/>
    </source>
</evidence>
<keyword evidence="2" id="KW-0597">Phosphoprotein</keyword>
<dbReference type="GO" id="GO:0005524">
    <property type="term" value="F:ATP binding"/>
    <property type="evidence" value="ECO:0007669"/>
    <property type="project" value="UniProtKB-KW"/>
</dbReference>
<evidence type="ECO:0000256" key="8">
    <source>
        <dbReference type="ARBA" id="ARBA00022989"/>
    </source>
</evidence>
<feature type="transmembrane region" description="Helical" evidence="11">
    <location>
        <begin position="677"/>
        <end position="700"/>
    </location>
</feature>
<dbReference type="AlphaFoldDB" id="A0A117MP32"/>
<evidence type="ECO:0000256" key="9">
    <source>
        <dbReference type="ARBA" id="ARBA00023136"/>
    </source>
</evidence>
<dbReference type="Pfam" id="PF00690">
    <property type="entry name" value="Cation_ATPase_N"/>
    <property type="match status" value="1"/>
</dbReference>
<evidence type="ECO:0000256" key="2">
    <source>
        <dbReference type="ARBA" id="ARBA00022553"/>
    </source>
</evidence>
<evidence type="ECO:0000256" key="6">
    <source>
        <dbReference type="ARBA" id="ARBA00022842"/>
    </source>
</evidence>
<evidence type="ECO:0000256" key="11">
    <source>
        <dbReference type="SAM" id="Phobius"/>
    </source>
</evidence>
<dbReference type="SMART" id="SM00831">
    <property type="entry name" value="Cation_ATPase_N"/>
    <property type="match status" value="1"/>
</dbReference>